<dbReference type="VEuPathDB" id="FungiDB:CC77DRAFT_727204"/>
<dbReference type="KEGG" id="aalt:CC77DRAFT_727204"/>
<accession>A0A177DTL8</accession>
<evidence type="ECO:0000313" key="1">
    <source>
        <dbReference type="EMBL" id="OAG22362.1"/>
    </source>
</evidence>
<organism evidence="1 2">
    <name type="scientific">Alternaria alternata</name>
    <name type="common">Alternaria rot fungus</name>
    <name type="synonym">Torula alternata</name>
    <dbReference type="NCBI Taxonomy" id="5599"/>
    <lineage>
        <taxon>Eukaryota</taxon>
        <taxon>Fungi</taxon>
        <taxon>Dikarya</taxon>
        <taxon>Ascomycota</taxon>
        <taxon>Pezizomycotina</taxon>
        <taxon>Dothideomycetes</taxon>
        <taxon>Pleosporomycetidae</taxon>
        <taxon>Pleosporales</taxon>
        <taxon>Pleosporineae</taxon>
        <taxon>Pleosporaceae</taxon>
        <taxon>Alternaria</taxon>
        <taxon>Alternaria sect. Alternaria</taxon>
        <taxon>Alternaria alternata complex</taxon>
    </lineage>
</organism>
<evidence type="ECO:0000313" key="2">
    <source>
        <dbReference type="Proteomes" id="UP000077248"/>
    </source>
</evidence>
<dbReference type="GeneID" id="29118527"/>
<sequence>MGTDDLRLRAMIPGRFLDVDSRAKAQLPDLGGSSTLVCLVPGMSVQGGMYSSLVTISIALSCTLLPQVASSITVACAVATVFRVTAGQINVNFNVVAPNFHSKDCLQPDMPRARRTAAPAAARQSCLYPSETLYALSLRVPRVCWRLSRVLRLGRATMCPMTILNDAACTREQLHPSCAVAARRAALCHG</sequence>
<proteinExistence type="predicted"/>
<dbReference type="EMBL" id="KV441474">
    <property type="protein sequence ID" value="OAG22362.1"/>
    <property type="molecule type" value="Genomic_DNA"/>
</dbReference>
<name>A0A177DTL8_ALTAL</name>
<reference evidence="1 2" key="1">
    <citation type="submission" date="2016-05" db="EMBL/GenBank/DDBJ databases">
        <title>Comparative analysis of secretome profiles of manganese(II)-oxidizing ascomycete fungi.</title>
        <authorList>
            <consortium name="DOE Joint Genome Institute"/>
            <person name="Zeiner C.A."/>
            <person name="Purvine S.O."/>
            <person name="Zink E.M."/>
            <person name="Wu S."/>
            <person name="Pasa-Tolic L."/>
            <person name="Chaput D.L."/>
            <person name="Haridas S."/>
            <person name="Grigoriev I.V."/>
            <person name="Santelli C.M."/>
            <person name="Hansel C.M."/>
        </authorList>
    </citation>
    <scope>NUCLEOTIDE SEQUENCE [LARGE SCALE GENOMIC DNA]</scope>
    <source>
        <strain evidence="1 2">SRC1lrK2f</strain>
    </source>
</reference>
<dbReference type="RefSeq" id="XP_018387783.1">
    <property type="nucleotide sequence ID" value="XM_018532933.1"/>
</dbReference>
<dbReference type="Proteomes" id="UP000077248">
    <property type="component" value="Unassembled WGS sequence"/>
</dbReference>
<gene>
    <name evidence="1" type="ORF">CC77DRAFT_727204</name>
</gene>
<protein>
    <submittedName>
        <fullName evidence="1">Uncharacterized protein</fullName>
    </submittedName>
</protein>
<dbReference type="AlphaFoldDB" id="A0A177DTL8"/>
<keyword evidence="2" id="KW-1185">Reference proteome</keyword>